<comment type="caution">
    <text evidence="5">The sequence shown here is derived from an EMBL/GenBank/DDBJ whole genome shotgun (WGS) entry which is preliminary data.</text>
</comment>
<dbReference type="SUPFAM" id="SSF47384">
    <property type="entry name" value="Homodimeric domain of signal transducing histidine kinase"/>
    <property type="match status" value="1"/>
</dbReference>
<dbReference type="SMART" id="SM00388">
    <property type="entry name" value="HisKA"/>
    <property type="match status" value="1"/>
</dbReference>
<evidence type="ECO:0000256" key="2">
    <source>
        <dbReference type="ARBA" id="ARBA00012438"/>
    </source>
</evidence>
<organism evidence="5 6">
    <name type="scientific">Shewanella colwelliana</name>
    <name type="common">Alteromonas colwelliana</name>
    <dbReference type="NCBI Taxonomy" id="23"/>
    <lineage>
        <taxon>Bacteria</taxon>
        <taxon>Pseudomonadati</taxon>
        <taxon>Pseudomonadota</taxon>
        <taxon>Gammaproteobacteria</taxon>
        <taxon>Alteromonadales</taxon>
        <taxon>Shewanellaceae</taxon>
        <taxon>Shewanella</taxon>
    </lineage>
</organism>
<keyword evidence="3" id="KW-0597">Phosphoprotein</keyword>
<name>A0ABQ4NTM3_SHECO</name>
<reference evidence="5 6" key="1">
    <citation type="submission" date="2021-05" db="EMBL/GenBank/DDBJ databases">
        <title>Molecular characterization for Shewanella algae harboring chromosomal blaOXA-55-like strains isolated from clinical and environment sample.</title>
        <authorList>
            <person name="Ohama Y."/>
            <person name="Aoki K."/>
            <person name="Harada S."/>
            <person name="Moriya K."/>
            <person name="Ishii Y."/>
            <person name="Tateda K."/>
        </authorList>
    </citation>
    <scope>NUCLEOTIDE SEQUENCE [LARGE SCALE GENOMIC DNA]</scope>
    <source>
        <strain evidence="5 6">MBTL60-118</strain>
    </source>
</reference>
<dbReference type="SUPFAM" id="SSF53850">
    <property type="entry name" value="Periplasmic binding protein-like II"/>
    <property type="match status" value="1"/>
</dbReference>
<dbReference type="SMART" id="SM00387">
    <property type="entry name" value="HATPase_c"/>
    <property type="match status" value="1"/>
</dbReference>
<dbReference type="PROSITE" id="PS50109">
    <property type="entry name" value="HIS_KIN"/>
    <property type="match status" value="1"/>
</dbReference>
<dbReference type="GO" id="GO:0016301">
    <property type="term" value="F:kinase activity"/>
    <property type="evidence" value="ECO:0007669"/>
    <property type="project" value="UniProtKB-KW"/>
</dbReference>
<dbReference type="PANTHER" id="PTHR43065">
    <property type="entry name" value="SENSOR HISTIDINE KINASE"/>
    <property type="match status" value="1"/>
</dbReference>
<evidence type="ECO:0000256" key="3">
    <source>
        <dbReference type="ARBA" id="ARBA00022553"/>
    </source>
</evidence>
<comment type="catalytic activity">
    <reaction evidence="1">
        <text>ATP + protein L-histidine = ADP + protein N-phospho-L-histidine.</text>
        <dbReference type="EC" id="2.7.13.3"/>
    </reaction>
</comment>
<dbReference type="InterPro" id="IPR004358">
    <property type="entry name" value="Sig_transdc_His_kin-like_C"/>
</dbReference>
<dbReference type="EMBL" id="BPEU01000001">
    <property type="protein sequence ID" value="GIU34181.1"/>
    <property type="molecule type" value="Genomic_DNA"/>
</dbReference>
<gene>
    <name evidence="5" type="ORF">TUM3794_00100</name>
</gene>
<dbReference type="Pfam" id="PF00512">
    <property type="entry name" value="HisKA"/>
    <property type="match status" value="1"/>
</dbReference>
<dbReference type="InterPro" id="IPR003661">
    <property type="entry name" value="HisK_dim/P_dom"/>
</dbReference>
<dbReference type="Pfam" id="PF12974">
    <property type="entry name" value="Phosphonate-bd"/>
    <property type="match status" value="1"/>
</dbReference>
<dbReference type="InterPro" id="IPR005467">
    <property type="entry name" value="His_kinase_dom"/>
</dbReference>
<dbReference type="Proteomes" id="UP000773469">
    <property type="component" value="Unassembled WGS sequence"/>
</dbReference>
<evidence type="ECO:0000256" key="1">
    <source>
        <dbReference type="ARBA" id="ARBA00000085"/>
    </source>
</evidence>
<keyword evidence="5" id="KW-0418">Kinase</keyword>
<dbReference type="PRINTS" id="PR00344">
    <property type="entry name" value="BCTRLSENSOR"/>
</dbReference>
<protein>
    <recommendedName>
        <fullName evidence="2">histidine kinase</fullName>
        <ecNumber evidence="2">2.7.13.3</ecNumber>
    </recommendedName>
</protein>
<sequence length="628" mass="69545">MTLLLVCGACFAVAQEDASHFTNATDTNDVAEKLGEHSVSTTTIITPLRVGALAFAAPDAVYKRWAPTLARVSQETGIPLELIPLTPNELVEKVSREELDFIIGNALITVAFKKDYGVSHLLTLMPRNQVSPEHAVGSALIAKQSLNIRHFQDLMHLKVVSSDPNAFGGFQILAGEMVKQGLNPLTDLKHLSFVGFPQDKLLDQVLDGRADVAILPTCVLESALARHLVPPNALHILLPKTDSDIGCQTSSQLYPSYAFSKLGKTDHKAASAIVRALLAITAQDTQAVAGHYKYWSVPVNDSHVFALLKNLQRWPFVTNWQRLAEDATPWALLIAIGLLLGYFHHLRVKRLVVKRTKALSDEMAQHKHTQKALFEQQKQFYKAQRVLLTGEMASGIAHELNQPLAGIRYLTQGCIYRLDETQTDLKQALNKTILQVDRAQSTIKRFRQFCQQPSVYQNCDLKDLIDETLNLMQPDFKRMKLVPQLALWPITVSVDQSLMQQVLVNLIRNALDAMETSHKPRLQISVLDDAGQVHIVITDSGVGLNDDALQRLFFPFETSKANGLGLGMVVCKRIVEEHGGKIRAFNNQKATTELDDLKARGNLTFISAIPPKGLTVLVTLPLKGQIDV</sequence>
<keyword evidence="5" id="KW-0808">Transferase</keyword>
<dbReference type="CDD" id="cd00082">
    <property type="entry name" value="HisKA"/>
    <property type="match status" value="1"/>
</dbReference>
<dbReference type="PANTHER" id="PTHR43065:SF42">
    <property type="entry name" value="TWO-COMPONENT SENSOR PPRA"/>
    <property type="match status" value="1"/>
</dbReference>
<evidence type="ECO:0000259" key="4">
    <source>
        <dbReference type="PROSITE" id="PS50109"/>
    </source>
</evidence>
<dbReference type="Gene3D" id="3.40.190.10">
    <property type="entry name" value="Periplasmic binding protein-like II"/>
    <property type="match status" value="2"/>
</dbReference>
<dbReference type="Pfam" id="PF02518">
    <property type="entry name" value="HATPase_c"/>
    <property type="match status" value="1"/>
</dbReference>
<feature type="domain" description="Histidine kinase" evidence="4">
    <location>
        <begin position="395"/>
        <end position="624"/>
    </location>
</feature>
<dbReference type="EC" id="2.7.13.3" evidence="2"/>
<dbReference type="InterPro" id="IPR003594">
    <property type="entry name" value="HATPase_dom"/>
</dbReference>
<dbReference type="SUPFAM" id="SSF55874">
    <property type="entry name" value="ATPase domain of HSP90 chaperone/DNA topoisomerase II/histidine kinase"/>
    <property type="match status" value="1"/>
</dbReference>
<evidence type="ECO:0000313" key="6">
    <source>
        <dbReference type="Proteomes" id="UP000773469"/>
    </source>
</evidence>
<dbReference type="InterPro" id="IPR036890">
    <property type="entry name" value="HATPase_C_sf"/>
</dbReference>
<dbReference type="InterPro" id="IPR036097">
    <property type="entry name" value="HisK_dim/P_sf"/>
</dbReference>
<dbReference type="Gene3D" id="1.10.287.130">
    <property type="match status" value="1"/>
</dbReference>
<accession>A0ABQ4NTM3</accession>
<dbReference type="Gene3D" id="3.30.565.10">
    <property type="entry name" value="Histidine kinase-like ATPase, C-terminal domain"/>
    <property type="match status" value="1"/>
</dbReference>
<evidence type="ECO:0000313" key="5">
    <source>
        <dbReference type="EMBL" id="GIU34181.1"/>
    </source>
</evidence>
<proteinExistence type="predicted"/>
<keyword evidence="6" id="KW-1185">Reference proteome</keyword>